<dbReference type="EMBL" id="JAHRIO010000427">
    <property type="protein sequence ID" value="MEQ2158045.1"/>
    <property type="molecule type" value="Genomic_DNA"/>
</dbReference>
<gene>
    <name evidence="7" type="ORF">GOODEAATRI_008137</name>
</gene>
<feature type="domain" description="Major facilitator superfamily (MFS) profile" evidence="6">
    <location>
        <begin position="1"/>
        <end position="127"/>
    </location>
</feature>
<dbReference type="SUPFAM" id="SSF103473">
    <property type="entry name" value="MFS general substrate transporter"/>
    <property type="match status" value="1"/>
</dbReference>
<evidence type="ECO:0000259" key="6">
    <source>
        <dbReference type="PROSITE" id="PS50850"/>
    </source>
</evidence>
<keyword evidence="3 5" id="KW-1133">Transmembrane helix</keyword>
<feature type="transmembrane region" description="Helical" evidence="5">
    <location>
        <begin position="82"/>
        <end position="101"/>
    </location>
</feature>
<dbReference type="Gene3D" id="1.20.1250.20">
    <property type="entry name" value="MFS general substrate transporter like domains"/>
    <property type="match status" value="1"/>
</dbReference>
<feature type="transmembrane region" description="Helical" evidence="5">
    <location>
        <begin position="107"/>
        <end position="126"/>
    </location>
</feature>
<organism evidence="7 8">
    <name type="scientific">Goodea atripinnis</name>
    <dbReference type="NCBI Taxonomy" id="208336"/>
    <lineage>
        <taxon>Eukaryota</taxon>
        <taxon>Metazoa</taxon>
        <taxon>Chordata</taxon>
        <taxon>Craniata</taxon>
        <taxon>Vertebrata</taxon>
        <taxon>Euteleostomi</taxon>
        <taxon>Actinopterygii</taxon>
        <taxon>Neopterygii</taxon>
        <taxon>Teleostei</taxon>
        <taxon>Neoteleostei</taxon>
        <taxon>Acanthomorphata</taxon>
        <taxon>Ovalentaria</taxon>
        <taxon>Atherinomorphae</taxon>
        <taxon>Cyprinodontiformes</taxon>
        <taxon>Goodeidae</taxon>
        <taxon>Goodea</taxon>
    </lineage>
</organism>
<evidence type="ECO:0000256" key="3">
    <source>
        <dbReference type="ARBA" id="ARBA00022989"/>
    </source>
</evidence>
<keyword evidence="4 5" id="KW-0472">Membrane</keyword>
<dbReference type="PROSITE" id="PS00217">
    <property type="entry name" value="SUGAR_TRANSPORT_2"/>
    <property type="match status" value="1"/>
</dbReference>
<keyword evidence="2 5" id="KW-0812">Transmembrane</keyword>
<evidence type="ECO:0000256" key="5">
    <source>
        <dbReference type="SAM" id="Phobius"/>
    </source>
</evidence>
<dbReference type="PANTHER" id="PTHR24064">
    <property type="entry name" value="SOLUTE CARRIER FAMILY 22 MEMBER"/>
    <property type="match status" value="1"/>
</dbReference>
<evidence type="ECO:0000313" key="8">
    <source>
        <dbReference type="Proteomes" id="UP001476798"/>
    </source>
</evidence>
<evidence type="ECO:0000256" key="2">
    <source>
        <dbReference type="ARBA" id="ARBA00022692"/>
    </source>
</evidence>
<keyword evidence="8" id="KW-1185">Reference proteome</keyword>
<dbReference type="InterPro" id="IPR005828">
    <property type="entry name" value="MFS_sugar_transport-like"/>
</dbReference>
<comment type="subcellular location">
    <subcellularLocation>
        <location evidence="1">Membrane</location>
        <topology evidence="1">Multi-pass membrane protein</topology>
    </subcellularLocation>
</comment>
<dbReference type="Pfam" id="PF00083">
    <property type="entry name" value="Sugar_tr"/>
    <property type="match status" value="1"/>
</dbReference>
<name>A0ABV0MG13_9TELE</name>
<evidence type="ECO:0000313" key="7">
    <source>
        <dbReference type="EMBL" id="MEQ2158045.1"/>
    </source>
</evidence>
<evidence type="ECO:0000256" key="4">
    <source>
        <dbReference type="ARBA" id="ARBA00023136"/>
    </source>
</evidence>
<dbReference type="PROSITE" id="PS50850">
    <property type="entry name" value="MFS"/>
    <property type="match status" value="1"/>
</dbReference>
<dbReference type="InterPro" id="IPR036259">
    <property type="entry name" value="MFS_trans_sf"/>
</dbReference>
<accession>A0ABV0MG13</accession>
<dbReference type="InterPro" id="IPR005829">
    <property type="entry name" value="Sugar_transporter_CS"/>
</dbReference>
<dbReference type="Proteomes" id="UP001476798">
    <property type="component" value="Unassembled WGS sequence"/>
</dbReference>
<sequence length="127" mass="13704">MAGIVTGCLLLGPFAESFGRKRATQIPVVLMVVFTVATGFSPTYPFYLASQFVVGIGYGGYRLNSIILSTEWIGVSKRSWGACITQLCGAIGQAILGGMIYCIRNWRLAQLVTAAPLALVAFYIWCV</sequence>
<protein>
    <recommendedName>
        <fullName evidence="6">Major facilitator superfamily (MFS) profile domain-containing protein</fullName>
    </recommendedName>
</protein>
<dbReference type="InterPro" id="IPR020846">
    <property type="entry name" value="MFS_dom"/>
</dbReference>
<comment type="caution">
    <text evidence="7">The sequence shown here is derived from an EMBL/GenBank/DDBJ whole genome shotgun (WGS) entry which is preliminary data.</text>
</comment>
<evidence type="ECO:0000256" key="1">
    <source>
        <dbReference type="ARBA" id="ARBA00004141"/>
    </source>
</evidence>
<reference evidence="7 8" key="1">
    <citation type="submission" date="2021-06" db="EMBL/GenBank/DDBJ databases">
        <authorList>
            <person name="Palmer J.M."/>
        </authorList>
    </citation>
    <scope>NUCLEOTIDE SEQUENCE [LARGE SCALE GENOMIC DNA]</scope>
    <source>
        <strain evidence="7 8">GA_2019</strain>
        <tissue evidence="7">Muscle</tissue>
    </source>
</reference>
<proteinExistence type="predicted"/>